<dbReference type="InterPro" id="IPR003171">
    <property type="entry name" value="Mehydrof_redctse-like"/>
</dbReference>
<organism evidence="7 8">
    <name type="scientific">Pseudonocardia alni</name>
    <name type="common">Amycolata alni</name>
    <dbReference type="NCBI Taxonomy" id="33907"/>
    <lineage>
        <taxon>Bacteria</taxon>
        <taxon>Bacillati</taxon>
        <taxon>Actinomycetota</taxon>
        <taxon>Actinomycetes</taxon>
        <taxon>Pseudonocardiales</taxon>
        <taxon>Pseudonocardiaceae</taxon>
        <taxon>Pseudonocardia</taxon>
    </lineage>
</organism>
<keyword evidence="3 6" id="KW-0285">Flavoprotein</keyword>
<dbReference type="UniPathway" id="UPA00193"/>
<evidence type="ECO:0000313" key="7">
    <source>
        <dbReference type="EMBL" id="NYG05389.1"/>
    </source>
</evidence>
<comment type="similarity">
    <text evidence="6">Belongs to the methylenetetrahydrofolate reductase family.</text>
</comment>
<dbReference type="GeneID" id="98055287"/>
<evidence type="ECO:0000256" key="6">
    <source>
        <dbReference type="RuleBase" id="RU003862"/>
    </source>
</evidence>
<sequence length="309" mass="34714">MDLRRRISDRHGEFLLFAVTPPRKSTSPQRVEEIADATIARLRPLGLDGLVLYDIDDESDRNAEQRPFPFVSTLDPADYLARYLTTWTAPAVIYRVVGKYPEAELRPWLDAQDPEQVLSVFVGASSRDKEVAMSLKQAHALRAQTSPELAVGGVAIPERHTRSADEHLRLLAKQDAGCRFFITQVVYDVNAAKNVVSDYRLECIARGVDPVPIVFTFTVVGSTKTLEFLSWLGVEVPRWIQNDLIHSDDVLSTSYEQSLSCALDLITFCRRLGVPFGLNIESVSSRRAEIEQAVQLAARLGQELHRPRR</sequence>
<dbReference type="AlphaFoldDB" id="A0A852W914"/>
<evidence type="ECO:0000256" key="3">
    <source>
        <dbReference type="ARBA" id="ARBA00022630"/>
    </source>
</evidence>
<dbReference type="EMBL" id="JACCCZ010000002">
    <property type="protein sequence ID" value="NYG05389.1"/>
    <property type="molecule type" value="Genomic_DNA"/>
</dbReference>
<evidence type="ECO:0000256" key="4">
    <source>
        <dbReference type="ARBA" id="ARBA00022827"/>
    </source>
</evidence>
<keyword evidence="5 6" id="KW-0560">Oxidoreductase</keyword>
<gene>
    <name evidence="7" type="ORF">HDA37_005743</name>
</gene>
<evidence type="ECO:0000313" key="8">
    <source>
        <dbReference type="Proteomes" id="UP000549695"/>
    </source>
</evidence>
<proteinExistence type="inferred from homology"/>
<dbReference type="GO" id="GO:0004489">
    <property type="term" value="F:methylenetetrahydrofolate reductase [NAD(P)H] activity"/>
    <property type="evidence" value="ECO:0007669"/>
    <property type="project" value="InterPro"/>
</dbReference>
<reference evidence="7 8" key="1">
    <citation type="submission" date="2020-07" db="EMBL/GenBank/DDBJ databases">
        <title>Sequencing the genomes of 1000 actinobacteria strains.</title>
        <authorList>
            <person name="Klenk H.-P."/>
        </authorList>
    </citation>
    <scope>NUCLEOTIDE SEQUENCE [LARGE SCALE GENOMIC DNA]</scope>
    <source>
        <strain evidence="7 8">DSM 44749</strain>
    </source>
</reference>
<comment type="pathway">
    <text evidence="2 6">One-carbon metabolism; tetrahydrofolate interconversion.</text>
</comment>
<dbReference type="Pfam" id="PF02219">
    <property type="entry name" value="MTHFR"/>
    <property type="match status" value="1"/>
</dbReference>
<keyword evidence="8" id="KW-1185">Reference proteome</keyword>
<dbReference type="Proteomes" id="UP000549695">
    <property type="component" value="Unassembled WGS sequence"/>
</dbReference>
<evidence type="ECO:0000256" key="1">
    <source>
        <dbReference type="ARBA" id="ARBA00001974"/>
    </source>
</evidence>
<dbReference type="RefSeq" id="WP_179763182.1">
    <property type="nucleotide sequence ID" value="NZ_BAAAJZ010000014.1"/>
</dbReference>
<dbReference type="GO" id="GO:0006555">
    <property type="term" value="P:methionine metabolic process"/>
    <property type="evidence" value="ECO:0007669"/>
    <property type="project" value="InterPro"/>
</dbReference>
<comment type="caution">
    <text evidence="7">The sequence shown here is derived from an EMBL/GenBank/DDBJ whole genome shotgun (WGS) entry which is preliminary data.</text>
</comment>
<name>A0A852W914_PSEA5</name>
<accession>A0A852W914</accession>
<protein>
    <recommendedName>
        <fullName evidence="6">Methylenetetrahydrofolate reductase</fullName>
    </recommendedName>
</protein>
<keyword evidence="4 6" id="KW-0274">FAD</keyword>
<evidence type="ECO:0000256" key="2">
    <source>
        <dbReference type="ARBA" id="ARBA00004777"/>
    </source>
</evidence>
<dbReference type="SUPFAM" id="SSF51730">
    <property type="entry name" value="FAD-linked oxidoreductase"/>
    <property type="match status" value="1"/>
</dbReference>
<dbReference type="InterPro" id="IPR029041">
    <property type="entry name" value="FAD-linked_oxidoreductase-like"/>
</dbReference>
<dbReference type="Gene3D" id="3.20.20.220">
    <property type="match status" value="1"/>
</dbReference>
<comment type="cofactor">
    <cofactor evidence="1 6">
        <name>FAD</name>
        <dbReference type="ChEBI" id="CHEBI:57692"/>
    </cofactor>
</comment>
<dbReference type="GO" id="GO:0035999">
    <property type="term" value="P:tetrahydrofolate interconversion"/>
    <property type="evidence" value="ECO:0007669"/>
    <property type="project" value="UniProtKB-UniPathway"/>
</dbReference>
<evidence type="ECO:0000256" key="5">
    <source>
        <dbReference type="ARBA" id="ARBA00023002"/>
    </source>
</evidence>